<evidence type="ECO:0000313" key="3">
    <source>
        <dbReference type="EMBL" id="KNE89858.1"/>
    </source>
</evidence>
<feature type="region of interest" description="Disordered" evidence="1">
    <location>
        <begin position="26"/>
        <end position="47"/>
    </location>
</feature>
<dbReference type="EMBL" id="AJIL01000294">
    <property type="protein sequence ID" value="KNE89858.1"/>
    <property type="molecule type" value="Genomic_DNA"/>
</dbReference>
<reference evidence="4" key="1">
    <citation type="submission" date="2014-03" db="EMBL/GenBank/DDBJ databases">
        <title>The Genome Sequence of Puccinia striiformis f. sp. tritici PST-78.</title>
        <authorList>
            <consortium name="The Broad Institute Genome Sequencing Platform"/>
            <person name="Cuomo C."/>
            <person name="Hulbert S."/>
            <person name="Chen X."/>
            <person name="Walker B."/>
            <person name="Young S.K."/>
            <person name="Zeng Q."/>
            <person name="Gargeya S."/>
            <person name="Fitzgerald M."/>
            <person name="Haas B."/>
            <person name="Abouelleil A."/>
            <person name="Alvarado L."/>
            <person name="Arachchi H.M."/>
            <person name="Berlin A.M."/>
            <person name="Chapman S.B."/>
            <person name="Goldberg J."/>
            <person name="Griggs A."/>
            <person name="Gujja S."/>
            <person name="Hansen M."/>
            <person name="Howarth C."/>
            <person name="Imamovic A."/>
            <person name="Larimer J."/>
            <person name="McCowan C."/>
            <person name="Montmayeur A."/>
            <person name="Murphy C."/>
            <person name="Neiman D."/>
            <person name="Pearson M."/>
            <person name="Priest M."/>
            <person name="Roberts A."/>
            <person name="Saif S."/>
            <person name="Shea T."/>
            <person name="Sisk P."/>
            <person name="Sykes S."/>
            <person name="Wortman J."/>
            <person name="Nusbaum C."/>
            <person name="Birren B."/>
        </authorList>
    </citation>
    <scope>NUCLEOTIDE SEQUENCE [LARGE SCALE GENOMIC DNA]</scope>
    <source>
        <strain evidence="4">race PST-78</strain>
    </source>
</reference>
<keyword evidence="2" id="KW-0732">Signal</keyword>
<comment type="caution">
    <text evidence="3">The sequence shown here is derived from an EMBL/GenBank/DDBJ whole genome shotgun (WGS) entry which is preliminary data.</text>
</comment>
<feature type="compositionally biased region" description="Low complexity" evidence="1">
    <location>
        <begin position="197"/>
        <end position="212"/>
    </location>
</feature>
<name>A0A0L0US00_9BASI</name>
<sequence>MTNWMQLFGVTLILVNCCITSSSAAHVAGKSSPDDGELARAPESQSRLKTRRMMMGLGSEMSWGTPDFRAGSDTPINFKRALSSRTLGSDLGVPKRQQSTSGNEAESFRDSVIVLKNHKRDEGKPASSATSATASSASKPASFRDSVIVLRNHKRSEVKPTASSATSATVSSASESASFRDSVIVLKNHKRSEGKPTSSATSATVSSASQSDSFRDSVIVLKNHVRPEGHSESGAASGNTASKAGSFRDSVIVLKNHRRSEGEDTREQDIITNSESK</sequence>
<feature type="compositionally biased region" description="Basic and acidic residues" evidence="1">
    <location>
        <begin position="259"/>
        <end position="269"/>
    </location>
</feature>
<feature type="region of interest" description="Disordered" evidence="1">
    <location>
        <begin position="88"/>
        <end position="173"/>
    </location>
</feature>
<feature type="compositionally biased region" description="Low complexity" evidence="1">
    <location>
        <begin position="125"/>
        <end position="141"/>
    </location>
</feature>
<feature type="compositionally biased region" description="Low complexity" evidence="1">
    <location>
        <begin position="161"/>
        <end position="173"/>
    </location>
</feature>
<organism evidence="3 4">
    <name type="scientific">Puccinia striiformis f. sp. tritici PST-78</name>
    <dbReference type="NCBI Taxonomy" id="1165861"/>
    <lineage>
        <taxon>Eukaryota</taxon>
        <taxon>Fungi</taxon>
        <taxon>Dikarya</taxon>
        <taxon>Basidiomycota</taxon>
        <taxon>Pucciniomycotina</taxon>
        <taxon>Pucciniomycetes</taxon>
        <taxon>Pucciniales</taxon>
        <taxon>Pucciniaceae</taxon>
        <taxon>Puccinia</taxon>
    </lineage>
</organism>
<protein>
    <submittedName>
        <fullName evidence="3">Uncharacterized protein</fullName>
    </submittedName>
</protein>
<keyword evidence="4" id="KW-1185">Reference proteome</keyword>
<evidence type="ECO:0000256" key="2">
    <source>
        <dbReference type="SAM" id="SignalP"/>
    </source>
</evidence>
<dbReference type="AlphaFoldDB" id="A0A0L0US00"/>
<evidence type="ECO:0000256" key="1">
    <source>
        <dbReference type="SAM" id="MobiDB-lite"/>
    </source>
</evidence>
<accession>A0A0L0US00</accession>
<feature type="signal peptide" evidence="2">
    <location>
        <begin position="1"/>
        <end position="24"/>
    </location>
</feature>
<evidence type="ECO:0000313" key="4">
    <source>
        <dbReference type="Proteomes" id="UP000054564"/>
    </source>
</evidence>
<feature type="chain" id="PRO_5005548905" evidence="2">
    <location>
        <begin position="25"/>
        <end position="277"/>
    </location>
</feature>
<dbReference type="Proteomes" id="UP000054564">
    <property type="component" value="Unassembled WGS sequence"/>
</dbReference>
<dbReference type="OrthoDB" id="2501047at2759"/>
<feature type="region of interest" description="Disordered" evidence="1">
    <location>
        <begin position="187"/>
        <end position="277"/>
    </location>
</feature>
<gene>
    <name evidence="3" type="ORF">PSTG_16683</name>
</gene>
<feature type="compositionally biased region" description="Polar residues" evidence="1">
    <location>
        <begin position="234"/>
        <end position="243"/>
    </location>
</feature>
<proteinExistence type="predicted"/>